<protein>
    <recommendedName>
        <fullName evidence="2">Acyl-CoA reductase</fullName>
        <ecNumber evidence="2">1.2.1.50</ecNumber>
    </recommendedName>
</protein>
<dbReference type="AlphaFoldDB" id="A0A512L6X7"/>
<proteinExistence type="inferred from homology"/>
<evidence type="ECO:0000256" key="1">
    <source>
        <dbReference type="ARBA" id="ARBA00022857"/>
    </source>
</evidence>
<keyword evidence="2" id="KW-0560">Oxidoreductase</keyword>
<dbReference type="Proteomes" id="UP000321337">
    <property type="component" value="Unassembled WGS sequence"/>
</dbReference>
<evidence type="ECO:0000313" key="3">
    <source>
        <dbReference type="EMBL" id="GEP30197.1"/>
    </source>
</evidence>
<reference evidence="3 4" key="1">
    <citation type="submission" date="2019-07" db="EMBL/GenBank/DDBJ databases">
        <title>Whole genome shotgun sequence of Thiobacillus plumbophilus NBRC 107929.</title>
        <authorList>
            <person name="Hosoyama A."/>
            <person name="Uohara A."/>
            <person name="Ohji S."/>
            <person name="Ichikawa N."/>
        </authorList>
    </citation>
    <scope>NUCLEOTIDE SEQUENCE [LARGE SCALE GENOMIC DNA]</scope>
    <source>
        <strain evidence="3 4">NBRC 107929</strain>
    </source>
</reference>
<sequence>MQHYELPLIAAGRLIEAADGGERYVFYNDDVEFAIPRLDDLSFQAIRDADGIPLRNCSVNDIIGFLSRIGKLWRDDDYPLRRLLLDLGPKATGESVDTYRHSLDLFIGLISTKAYLGDIIDAELRNRLYLDEWVPYHNVYLRAEPLGRLLHIIVGNVPVASVYSLVRGILTKNVNIAKLPSRDVVTLSLFARSFFDLAPEHPITKTTSVVYWDRNEDQWIDRFMDIAHGLCIWGGEKSVEIYKSKARIGVEVIEYGPKLGAQIIRWNEADAGNLPIRVAHDIAVFDQEACFCPQIIYLEGNIDSFIEALSEALERYTKIWPKGQYEVDHYAHMNYVKLAHLYKGGDVRACERLSWLIVKLPVGHDIALEHPLGRTIYVRPVHDVRECVQFLDCRNQTVGVDPIEVGHELKDALAERGVQRISNIGYVDIPRLGLGHDGKYLDRLVRWAALERERDFNCKIYDVPYEEKLHNTLVAD</sequence>
<comment type="similarity">
    <text evidence="2">Belongs to the LuxC family.</text>
</comment>
<name>A0A512L6X7_9PROT</name>
<gene>
    <name evidence="3" type="primary">luxC</name>
    <name evidence="3" type="ORF">TPL01_13350</name>
</gene>
<dbReference type="InterPro" id="IPR016161">
    <property type="entry name" value="Ald_DH/histidinol_DH"/>
</dbReference>
<dbReference type="EC" id="1.2.1.50" evidence="2"/>
<dbReference type="EMBL" id="BKAD01000012">
    <property type="protein sequence ID" value="GEP30197.1"/>
    <property type="molecule type" value="Genomic_DNA"/>
</dbReference>
<dbReference type="GO" id="GO:0003995">
    <property type="term" value="F:acyl-CoA dehydrogenase activity"/>
    <property type="evidence" value="ECO:0007669"/>
    <property type="project" value="InterPro"/>
</dbReference>
<evidence type="ECO:0000256" key="2">
    <source>
        <dbReference type="PIRNR" id="PIRNR009414"/>
    </source>
</evidence>
<dbReference type="RefSeq" id="WP_147072042.1">
    <property type="nucleotide sequence ID" value="NZ_AP021884.1"/>
</dbReference>
<comment type="catalytic activity">
    <reaction evidence="2">
        <text>a long-chain fatty aldehyde + NADP(+) + CoA = a long-chain fatty acyl-CoA + NADPH + H(+)</text>
        <dbReference type="Rhea" id="RHEA:15437"/>
        <dbReference type="ChEBI" id="CHEBI:15378"/>
        <dbReference type="ChEBI" id="CHEBI:17176"/>
        <dbReference type="ChEBI" id="CHEBI:57287"/>
        <dbReference type="ChEBI" id="CHEBI:57783"/>
        <dbReference type="ChEBI" id="CHEBI:58349"/>
        <dbReference type="ChEBI" id="CHEBI:83139"/>
        <dbReference type="EC" id="1.2.1.50"/>
    </reaction>
</comment>
<dbReference type="GO" id="GO:0008218">
    <property type="term" value="P:bioluminescence"/>
    <property type="evidence" value="ECO:0007669"/>
    <property type="project" value="InterPro"/>
</dbReference>
<comment type="caution">
    <text evidence="3">The sequence shown here is derived from an EMBL/GenBank/DDBJ whole genome shotgun (WGS) entry which is preliminary data.</text>
</comment>
<dbReference type="SUPFAM" id="SSF53720">
    <property type="entry name" value="ALDH-like"/>
    <property type="match status" value="1"/>
</dbReference>
<organism evidence="3 4">
    <name type="scientific">Sulfuriferula plumbiphila</name>
    <dbReference type="NCBI Taxonomy" id="171865"/>
    <lineage>
        <taxon>Bacteria</taxon>
        <taxon>Pseudomonadati</taxon>
        <taxon>Pseudomonadota</taxon>
        <taxon>Betaproteobacteria</taxon>
        <taxon>Nitrosomonadales</taxon>
        <taxon>Sulfuricellaceae</taxon>
        <taxon>Sulfuriferula</taxon>
    </lineage>
</organism>
<keyword evidence="4" id="KW-1185">Reference proteome</keyword>
<dbReference type="InterPro" id="IPR008670">
    <property type="entry name" value="CoA_reduct_LuxC"/>
</dbReference>
<keyword evidence="1 2" id="KW-0521">NADP</keyword>
<evidence type="ECO:0000313" key="4">
    <source>
        <dbReference type="Proteomes" id="UP000321337"/>
    </source>
</evidence>
<dbReference type="OrthoDB" id="580775at2"/>
<dbReference type="PIRSF" id="PIRSF009414">
    <property type="entry name" value="LuxC"/>
    <property type="match status" value="1"/>
</dbReference>
<dbReference type="GO" id="GO:0050062">
    <property type="term" value="F:long-chain-fatty-acyl-CoA reductase activity"/>
    <property type="evidence" value="ECO:0007669"/>
    <property type="project" value="UniProtKB-EC"/>
</dbReference>
<accession>A0A512L6X7</accession>
<dbReference type="Pfam" id="PF05893">
    <property type="entry name" value="LuxC"/>
    <property type="match status" value="1"/>
</dbReference>